<comment type="caution">
    <text evidence="2">The sequence shown here is derived from an EMBL/GenBank/DDBJ whole genome shotgun (WGS) entry which is preliminary data.</text>
</comment>
<dbReference type="Gene3D" id="3.10.450.50">
    <property type="match status" value="1"/>
</dbReference>
<dbReference type="Proteomes" id="UP001500843">
    <property type="component" value="Unassembled WGS sequence"/>
</dbReference>
<dbReference type="Pfam" id="PF14534">
    <property type="entry name" value="DUF4440"/>
    <property type="match status" value="1"/>
</dbReference>
<gene>
    <name evidence="2" type="ORF">GCM10023198_42570</name>
</gene>
<accession>A0ABP8XVH6</accession>
<keyword evidence="3" id="KW-1185">Reference proteome</keyword>
<evidence type="ECO:0000259" key="1">
    <source>
        <dbReference type="Pfam" id="PF14534"/>
    </source>
</evidence>
<evidence type="ECO:0000313" key="3">
    <source>
        <dbReference type="Proteomes" id="UP001500843"/>
    </source>
</evidence>
<feature type="domain" description="DUF4440" evidence="1">
    <location>
        <begin position="11"/>
        <end position="111"/>
    </location>
</feature>
<reference evidence="3" key="1">
    <citation type="journal article" date="2019" name="Int. J. Syst. Evol. Microbiol.">
        <title>The Global Catalogue of Microorganisms (GCM) 10K type strain sequencing project: providing services to taxonomists for standard genome sequencing and annotation.</title>
        <authorList>
            <consortium name="The Broad Institute Genomics Platform"/>
            <consortium name="The Broad Institute Genome Sequencing Center for Infectious Disease"/>
            <person name="Wu L."/>
            <person name="Ma J."/>
        </authorList>
    </citation>
    <scope>NUCLEOTIDE SEQUENCE [LARGE SCALE GENOMIC DNA]</scope>
    <source>
        <strain evidence="3">JCM 17975</strain>
    </source>
</reference>
<sequence length="124" mass="13595">MRDHDTQFFIDLESGVWDALASGDAGADRALLSADFVGVYPTGFADRAGHADELSEGPTVASYSITDARLIDVAADAVMLCYRAEYQRPGSHEDETMFISSLWCRRDGRWLNTFSQDSPAAPVE</sequence>
<protein>
    <recommendedName>
        <fullName evidence="1">DUF4440 domain-containing protein</fullName>
    </recommendedName>
</protein>
<dbReference type="InterPro" id="IPR032710">
    <property type="entry name" value="NTF2-like_dom_sf"/>
</dbReference>
<dbReference type="SUPFAM" id="SSF54427">
    <property type="entry name" value="NTF2-like"/>
    <property type="match status" value="1"/>
</dbReference>
<dbReference type="EMBL" id="BAABHM010000019">
    <property type="protein sequence ID" value="GAA4714791.1"/>
    <property type="molecule type" value="Genomic_DNA"/>
</dbReference>
<name>A0ABP8XVH6_9MICO</name>
<organism evidence="2 3">
    <name type="scientific">Promicromonospora umidemergens</name>
    <dbReference type="NCBI Taxonomy" id="629679"/>
    <lineage>
        <taxon>Bacteria</taxon>
        <taxon>Bacillati</taxon>
        <taxon>Actinomycetota</taxon>
        <taxon>Actinomycetes</taxon>
        <taxon>Micrococcales</taxon>
        <taxon>Promicromonosporaceae</taxon>
        <taxon>Promicromonospora</taxon>
    </lineage>
</organism>
<dbReference type="InterPro" id="IPR027843">
    <property type="entry name" value="DUF4440"/>
</dbReference>
<proteinExistence type="predicted"/>
<dbReference type="RefSeq" id="WP_253876563.1">
    <property type="nucleotide sequence ID" value="NZ_BAABHM010000019.1"/>
</dbReference>
<evidence type="ECO:0000313" key="2">
    <source>
        <dbReference type="EMBL" id="GAA4714791.1"/>
    </source>
</evidence>